<gene>
    <name evidence="7" type="ORF">CWI73_03605</name>
</gene>
<dbReference type="InterPro" id="IPR023753">
    <property type="entry name" value="FAD/NAD-binding_dom"/>
</dbReference>
<keyword evidence="4" id="KW-0274">FAD</keyword>
<dbReference type="InterPro" id="IPR051169">
    <property type="entry name" value="NADH-Q_oxidoreductase"/>
</dbReference>
<keyword evidence="5" id="KW-0560">Oxidoreductase</keyword>
<dbReference type="RefSeq" id="WP_126751584.1">
    <property type="nucleotide sequence ID" value="NZ_JBHUMT010000016.1"/>
</dbReference>
<accession>A0A432YX91</accession>
<evidence type="ECO:0000256" key="5">
    <source>
        <dbReference type="ARBA" id="ARBA00023002"/>
    </source>
</evidence>
<dbReference type="InterPro" id="IPR036188">
    <property type="entry name" value="FAD/NAD-bd_sf"/>
</dbReference>
<dbReference type="Proteomes" id="UP000288361">
    <property type="component" value="Unassembled WGS sequence"/>
</dbReference>
<evidence type="ECO:0000256" key="1">
    <source>
        <dbReference type="ARBA" id="ARBA00001974"/>
    </source>
</evidence>
<evidence type="ECO:0000256" key="2">
    <source>
        <dbReference type="ARBA" id="ARBA00005272"/>
    </source>
</evidence>
<evidence type="ECO:0000259" key="6">
    <source>
        <dbReference type="Pfam" id="PF07992"/>
    </source>
</evidence>
<comment type="cofactor">
    <cofactor evidence="1">
        <name>FAD</name>
        <dbReference type="ChEBI" id="CHEBI:57692"/>
    </cofactor>
</comment>
<feature type="domain" description="FAD/NAD(P)-binding" evidence="6">
    <location>
        <begin position="4"/>
        <end position="336"/>
    </location>
</feature>
<dbReference type="PANTHER" id="PTHR42913">
    <property type="entry name" value="APOPTOSIS-INDUCING FACTOR 1"/>
    <property type="match status" value="1"/>
</dbReference>
<dbReference type="Pfam" id="PF07992">
    <property type="entry name" value="Pyr_redox_2"/>
    <property type="match status" value="1"/>
</dbReference>
<organism evidence="7 8">
    <name type="scientific">Idiomarina piscisalsi</name>
    <dbReference type="NCBI Taxonomy" id="1096243"/>
    <lineage>
        <taxon>Bacteria</taxon>
        <taxon>Pseudomonadati</taxon>
        <taxon>Pseudomonadota</taxon>
        <taxon>Gammaproteobacteria</taxon>
        <taxon>Alteromonadales</taxon>
        <taxon>Idiomarinaceae</taxon>
        <taxon>Idiomarina</taxon>
    </lineage>
</organism>
<evidence type="ECO:0000313" key="8">
    <source>
        <dbReference type="Proteomes" id="UP000288361"/>
    </source>
</evidence>
<keyword evidence="3" id="KW-0285">Flavoprotein</keyword>
<evidence type="ECO:0000256" key="3">
    <source>
        <dbReference type="ARBA" id="ARBA00022630"/>
    </source>
</evidence>
<reference evidence="7 8" key="1">
    <citation type="journal article" date="2011" name="Front. Microbiol.">
        <title>Genomic signatures of strain selection and enhancement in Bacillus atrophaeus var. globigii, a historical biowarfare simulant.</title>
        <authorList>
            <person name="Gibbons H.S."/>
            <person name="Broomall S.M."/>
            <person name="McNew L.A."/>
            <person name="Daligault H."/>
            <person name="Chapman C."/>
            <person name="Bruce D."/>
            <person name="Karavis M."/>
            <person name="Krepps M."/>
            <person name="McGregor P.A."/>
            <person name="Hong C."/>
            <person name="Park K.H."/>
            <person name="Akmal A."/>
            <person name="Feldman A."/>
            <person name="Lin J.S."/>
            <person name="Chang W.E."/>
            <person name="Higgs B.W."/>
            <person name="Demirev P."/>
            <person name="Lindquist J."/>
            <person name="Liem A."/>
            <person name="Fochler E."/>
            <person name="Read T.D."/>
            <person name="Tapia R."/>
            <person name="Johnson S."/>
            <person name="Bishop-Lilly K.A."/>
            <person name="Detter C."/>
            <person name="Han C."/>
            <person name="Sozhamannan S."/>
            <person name="Rosenzweig C.N."/>
            <person name="Skowronski E.W."/>
        </authorList>
    </citation>
    <scope>NUCLEOTIDE SEQUENCE [LARGE SCALE GENOMIC DNA]</scope>
    <source>
        <strain evidence="7 8">TPS4-2</strain>
    </source>
</reference>
<comment type="similarity">
    <text evidence="2">Belongs to the NADH dehydrogenase family.</text>
</comment>
<dbReference type="PANTHER" id="PTHR42913:SF3">
    <property type="entry name" value="64 KDA MITOCHONDRIAL NADH DEHYDROGENASE (EUROFUNG)"/>
    <property type="match status" value="1"/>
</dbReference>
<dbReference type="AlphaFoldDB" id="A0A432YX91"/>
<proteinExistence type="inferred from homology"/>
<comment type="caution">
    <text evidence="7">The sequence shown here is derived from an EMBL/GenBank/DDBJ whole genome shotgun (WGS) entry which is preliminary data.</text>
</comment>
<dbReference type="SUPFAM" id="SSF51905">
    <property type="entry name" value="FAD/NAD(P)-binding domain"/>
    <property type="match status" value="1"/>
</dbReference>
<dbReference type="PRINTS" id="PR00368">
    <property type="entry name" value="FADPNR"/>
</dbReference>
<name>A0A432YX91_9GAMM</name>
<evidence type="ECO:0000256" key="4">
    <source>
        <dbReference type="ARBA" id="ARBA00022827"/>
    </source>
</evidence>
<sequence length="431" mass="47871">MKERIVIVGGGAGGLELATQLGRKLGRNGKAQITLIDRNTTHLWKPLLHEVASGALDSRLAEVDYRGQSAREGFQFLIGTLEYVDKEAKTVTLAAINNNEGEEVLSSRDVPYDRLILALGSVTADFGTPGVQDNCYFLDSLKQADAFHSELLNEFLKVNQALEDGKDAELSLAIVGGGATGVELAAELIHSVSLLSIYGLKHLDKTHFKVRLIEAGERLLPALPERLSNSVLKKLRKLGVEVILSNPVKEVTKNELCLSEGEPVRADMMVWAAGVRAPDITQSWNLNTRKNNQIEVNEYLQSISDSAIYAIGDCAACRIDNERWVPPRAQSAHQMAECLYKNILREYGGREPKPFRYKDRGSLVSLSRFSAVGNLMQSKSVSMSIEGTLARWAYASLYRMHQRALHGWWKMFLILLVDKLNHAVKPRLKLH</sequence>
<evidence type="ECO:0000313" key="7">
    <source>
        <dbReference type="EMBL" id="RUO67954.1"/>
    </source>
</evidence>
<protein>
    <submittedName>
        <fullName evidence="7">FAD-dependent oxidoreductase</fullName>
    </submittedName>
</protein>
<dbReference type="GO" id="GO:0003955">
    <property type="term" value="F:NAD(P)H dehydrogenase (quinone) activity"/>
    <property type="evidence" value="ECO:0007669"/>
    <property type="project" value="TreeGrafter"/>
</dbReference>
<dbReference type="PRINTS" id="PR00411">
    <property type="entry name" value="PNDRDTASEI"/>
</dbReference>
<dbReference type="Gene3D" id="3.50.50.100">
    <property type="match status" value="1"/>
</dbReference>
<dbReference type="GO" id="GO:0019646">
    <property type="term" value="P:aerobic electron transport chain"/>
    <property type="evidence" value="ECO:0007669"/>
    <property type="project" value="TreeGrafter"/>
</dbReference>
<dbReference type="EMBL" id="PIQA01000001">
    <property type="protein sequence ID" value="RUO67954.1"/>
    <property type="molecule type" value="Genomic_DNA"/>
</dbReference>